<proteinExistence type="predicted"/>
<dbReference type="SUPFAM" id="SSF47598">
    <property type="entry name" value="Ribbon-helix-helix"/>
    <property type="match status" value="1"/>
</dbReference>
<gene>
    <name evidence="1" type="ORF">F7D14_01575</name>
</gene>
<sequence length="79" mass="8696">MTSYTLQLPDETLSKLDLLAKKLDRSPASVAAQAIEDFVRLEEWRVREIEAGLADAEAGDFASPEDVARITARFAARTS</sequence>
<protein>
    <recommendedName>
        <fullName evidence="3">Ribbon-helix-helix protein, CopG family</fullName>
    </recommendedName>
</protein>
<dbReference type="Proteomes" id="UP000422569">
    <property type="component" value="Chromosome"/>
</dbReference>
<dbReference type="AlphaFoldDB" id="A0A6B8M0D6"/>
<dbReference type="CDD" id="cd22233">
    <property type="entry name" value="RHH_CopAso-like"/>
    <property type="match status" value="1"/>
</dbReference>
<keyword evidence="2" id="KW-1185">Reference proteome</keyword>
<dbReference type="PANTHER" id="PTHR40688:SF2">
    <property type="entry name" value="RIBBON-HELIX-HELIX PROTEIN COPG DOMAIN-CONTAINING PROTEIN"/>
    <property type="match status" value="1"/>
</dbReference>
<organism evidence="1 2">
    <name type="scientific">Methylocystis parvus</name>
    <dbReference type="NCBI Taxonomy" id="134"/>
    <lineage>
        <taxon>Bacteria</taxon>
        <taxon>Pseudomonadati</taxon>
        <taxon>Pseudomonadota</taxon>
        <taxon>Alphaproteobacteria</taxon>
        <taxon>Hyphomicrobiales</taxon>
        <taxon>Methylocystaceae</taxon>
        <taxon>Methylocystis</taxon>
    </lineage>
</organism>
<dbReference type="GO" id="GO:0006355">
    <property type="term" value="P:regulation of DNA-templated transcription"/>
    <property type="evidence" value="ECO:0007669"/>
    <property type="project" value="InterPro"/>
</dbReference>
<reference evidence="1 2" key="1">
    <citation type="submission" date="2019-09" db="EMBL/GenBank/DDBJ databases">
        <title>Isolation and complete genome sequencing of Methylocystis species.</title>
        <authorList>
            <person name="Rumah B.L."/>
            <person name="Stead C.E."/>
            <person name="Stevens B.C."/>
            <person name="Minton N.P."/>
            <person name="Grosse-Honebrink A."/>
            <person name="Zhang Y."/>
        </authorList>
    </citation>
    <scope>NUCLEOTIDE SEQUENCE [LARGE SCALE GENOMIC DNA]</scope>
    <source>
        <strain evidence="1 2">BRCS2</strain>
    </source>
</reference>
<dbReference type="RefSeq" id="WP_016918796.1">
    <property type="nucleotide sequence ID" value="NZ_CP044331.1"/>
</dbReference>
<dbReference type="InterPro" id="IPR052991">
    <property type="entry name" value="Non-func_TypeII_TA_Antitoxin"/>
</dbReference>
<name>A0A6B8M0D6_9HYPH</name>
<evidence type="ECO:0000313" key="2">
    <source>
        <dbReference type="Proteomes" id="UP000422569"/>
    </source>
</evidence>
<dbReference type="KEGG" id="mpar:F7D14_01575"/>
<evidence type="ECO:0000313" key="1">
    <source>
        <dbReference type="EMBL" id="QGM96301.1"/>
    </source>
</evidence>
<evidence type="ECO:0008006" key="3">
    <source>
        <dbReference type="Google" id="ProtNLM"/>
    </source>
</evidence>
<dbReference type="InterPro" id="IPR010985">
    <property type="entry name" value="Ribbon_hlx_hlx"/>
</dbReference>
<dbReference type="EMBL" id="CP044331">
    <property type="protein sequence ID" value="QGM96301.1"/>
    <property type="molecule type" value="Genomic_DNA"/>
</dbReference>
<dbReference type="PANTHER" id="PTHR40688">
    <property type="match status" value="1"/>
</dbReference>
<accession>A0A6B8M0D6</accession>